<dbReference type="AlphaFoldDB" id="A0A0E9XML2"/>
<evidence type="ECO:0000256" key="1">
    <source>
        <dbReference type="SAM" id="Phobius"/>
    </source>
</evidence>
<feature type="transmembrane region" description="Helical" evidence="1">
    <location>
        <begin position="30"/>
        <end position="53"/>
    </location>
</feature>
<keyword evidence="1" id="KW-0812">Transmembrane</keyword>
<evidence type="ECO:0000313" key="2">
    <source>
        <dbReference type="EMBL" id="JAI03963.1"/>
    </source>
</evidence>
<reference evidence="2" key="2">
    <citation type="journal article" date="2015" name="Fish Shellfish Immunol.">
        <title>Early steps in the European eel (Anguilla anguilla)-Vibrio vulnificus interaction in the gills: Role of the RtxA13 toxin.</title>
        <authorList>
            <person name="Callol A."/>
            <person name="Pajuelo D."/>
            <person name="Ebbesson L."/>
            <person name="Teles M."/>
            <person name="MacKenzie S."/>
            <person name="Amaro C."/>
        </authorList>
    </citation>
    <scope>NUCLEOTIDE SEQUENCE</scope>
</reference>
<protein>
    <submittedName>
        <fullName evidence="2">Uncharacterized protein</fullName>
    </submittedName>
</protein>
<keyword evidence="1" id="KW-1133">Transmembrane helix</keyword>
<keyword evidence="1" id="KW-0472">Membrane</keyword>
<proteinExistence type="predicted"/>
<accession>A0A0E9XML2</accession>
<dbReference type="EMBL" id="GBXM01004615">
    <property type="protein sequence ID" value="JAI03963.1"/>
    <property type="molecule type" value="Transcribed_RNA"/>
</dbReference>
<name>A0A0E9XML2_ANGAN</name>
<organism evidence="2">
    <name type="scientific">Anguilla anguilla</name>
    <name type="common">European freshwater eel</name>
    <name type="synonym">Muraena anguilla</name>
    <dbReference type="NCBI Taxonomy" id="7936"/>
    <lineage>
        <taxon>Eukaryota</taxon>
        <taxon>Metazoa</taxon>
        <taxon>Chordata</taxon>
        <taxon>Craniata</taxon>
        <taxon>Vertebrata</taxon>
        <taxon>Euteleostomi</taxon>
        <taxon>Actinopterygii</taxon>
        <taxon>Neopterygii</taxon>
        <taxon>Teleostei</taxon>
        <taxon>Anguilliformes</taxon>
        <taxon>Anguillidae</taxon>
        <taxon>Anguilla</taxon>
    </lineage>
</organism>
<reference evidence="2" key="1">
    <citation type="submission" date="2014-11" db="EMBL/GenBank/DDBJ databases">
        <authorList>
            <person name="Amaro Gonzalez C."/>
        </authorList>
    </citation>
    <scope>NUCLEOTIDE SEQUENCE</scope>
</reference>
<sequence>MFFLGVYAFCCVICKEPSHVGFVCYTSSSGLVTLVFTLLFLIRSGILLLCFLLECIK</sequence>